<comment type="caution">
    <text evidence="2">The sequence shown here is derived from an EMBL/GenBank/DDBJ whole genome shotgun (WGS) entry which is preliminary data.</text>
</comment>
<keyword evidence="1" id="KW-1133">Transmembrane helix</keyword>
<reference evidence="2" key="1">
    <citation type="journal article" date="2023" name="Mol. Phylogenet. Evol.">
        <title>Genome-scale phylogeny and comparative genomics of the fungal order Sordariales.</title>
        <authorList>
            <person name="Hensen N."/>
            <person name="Bonometti L."/>
            <person name="Westerberg I."/>
            <person name="Brannstrom I.O."/>
            <person name="Guillou S."/>
            <person name="Cros-Aarteil S."/>
            <person name="Calhoun S."/>
            <person name="Haridas S."/>
            <person name="Kuo A."/>
            <person name="Mondo S."/>
            <person name="Pangilinan J."/>
            <person name="Riley R."/>
            <person name="LaButti K."/>
            <person name="Andreopoulos B."/>
            <person name="Lipzen A."/>
            <person name="Chen C."/>
            <person name="Yan M."/>
            <person name="Daum C."/>
            <person name="Ng V."/>
            <person name="Clum A."/>
            <person name="Steindorff A."/>
            <person name="Ohm R.A."/>
            <person name="Martin F."/>
            <person name="Silar P."/>
            <person name="Natvig D.O."/>
            <person name="Lalanne C."/>
            <person name="Gautier V."/>
            <person name="Ament-Velasquez S.L."/>
            <person name="Kruys A."/>
            <person name="Hutchinson M.I."/>
            <person name="Powell A.J."/>
            <person name="Barry K."/>
            <person name="Miller A.N."/>
            <person name="Grigoriev I.V."/>
            <person name="Debuchy R."/>
            <person name="Gladieux P."/>
            <person name="Hiltunen Thoren M."/>
            <person name="Johannesson H."/>
        </authorList>
    </citation>
    <scope>NUCLEOTIDE SEQUENCE</scope>
    <source>
        <strain evidence="2">CBS 626.80</strain>
    </source>
</reference>
<proteinExistence type="predicted"/>
<accession>A0AAN6NQE6</accession>
<keyword evidence="3" id="KW-1185">Reference proteome</keyword>
<reference evidence="2" key="2">
    <citation type="submission" date="2023-06" db="EMBL/GenBank/DDBJ databases">
        <authorList>
            <consortium name="Lawrence Berkeley National Laboratory"/>
            <person name="Mondo S.J."/>
            <person name="Hensen N."/>
            <person name="Bonometti L."/>
            <person name="Westerberg I."/>
            <person name="Brannstrom I.O."/>
            <person name="Guillou S."/>
            <person name="Cros-Aarteil S."/>
            <person name="Calhoun S."/>
            <person name="Haridas S."/>
            <person name="Kuo A."/>
            <person name="Pangilinan J."/>
            <person name="Riley R."/>
            <person name="Labutti K."/>
            <person name="Andreopoulos B."/>
            <person name="Lipzen A."/>
            <person name="Chen C."/>
            <person name="Yanf M."/>
            <person name="Daum C."/>
            <person name="Ng V."/>
            <person name="Clum A."/>
            <person name="Steindorff A."/>
            <person name="Ohm R."/>
            <person name="Martin F."/>
            <person name="Silar P."/>
            <person name="Natvig D."/>
            <person name="Lalanne C."/>
            <person name="Gautier V."/>
            <person name="Ament-Velasquez S.L."/>
            <person name="Kruys A."/>
            <person name="Hutchinson M.I."/>
            <person name="Powell A.J."/>
            <person name="Barry K."/>
            <person name="Miller A.N."/>
            <person name="Grigoriev I.V."/>
            <person name="Debuchy R."/>
            <person name="Gladieux P."/>
            <person name="Thoren M.H."/>
            <person name="Johannesson H."/>
        </authorList>
    </citation>
    <scope>NUCLEOTIDE SEQUENCE</scope>
    <source>
        <strain evidence="2">CBS 626.80</strain>
    </source>
</reference>
<evidence type="ECO:0000313" key="2">
    <source>
        <dbReference type="EMBL" id="KAK3947952.1"/>
    </source>
</evidence>
<evidence type="ECO:0000256" key="1">
    <source>
        <dbReference type="SAM" id="Phobius"/>
    </source>
</evidence>
<keyword evidence="1" id="KW-0472">Membrane</keyword>
<gene>
    <name evidence="2" type="ORF">QBC32DRAFT_69641</name>
</gene>
<sequence>MTAGGDYSRYPWCNVTGGDGDADSRCACDVAVLCCVLCCAVLCCAVLCCAVLCCAGAVLLRESLLHDLMCGSGGICCLPLVPLMLRRRSRLAR</sequence>
<organism evidence="2 3">
    <name type="scientific">Pseudoneurospora amorphoporcata</name>
    <dbReference type="NCBI Taxonomy" id="241081"/>
    <lineage>
        <taxon>Eukaryota</taxon>
        <taxon>Fungi</taxon>
        <taxon>Dikarya</taxon>
        <taxon>Ascomycota</taxon>
        <taxon>Pezizomycotina</taxon>
        <taxon>Sordariomycetes</taxon>
        <taxon>Sordariomycetidae</taxon>
        <taxon>Sordariales</taxon>
        <taxon>Sordariaceae</taxon>
        <taxon>Pseudoneurospora</taxon>
    </lineage>
</organism>
<protein>
    <submittedName>
        <fullName evidence="2">Uncharacterized protein</fullName>
    </submittedName>
</protein>
<feature type="transmembrane region" description="Helical" evidence="1">
    <location>
        <begin position="30"/>
        <end position="58"/>
    </location>
</feature>
<dbReference type="Proteomes" id="UP001303222">
    <property type="component" value="Unassembled WGS sequence"/>
</dbReference>
<feature type="transmembrane region" description="Helical" evidence="1">
    <location>
        <begin position="64"/>
        <end position="85"/>
    </location>
</feature>
<evidence type="ECO:0000313" key="3">
    <source>
        <dbReference type="Proteomes" id="UP001303222"/>
    </source>
</evidence>
<keyword evidence="1" id="KW-0812">Transmembrane</keyword>
<name>A0AAN6NQE6_9PEZI</name>
<dbReference type="EMBL" id="MU859296">
    <property type="protein sequence ID" value="KAK3947952.1"/>
    <property type="molecule type" value="Genomic_DNA"/>
</dbReference>
<dbReference type="AlphaFoldDB" id="A0AAN6NQE6"/>